<accession>A0A4Q0I580</accession>
<evidence type="ECO:0000313" key="2">
    <source>
        <dbReference type="EMBL" id="RXE59448.1"/>
    </source>
</evidence>
<keyword evidence="1" id="KW-0812">Transmembrane</keyword>
<dbReference type="OrthoDB" id="1723529at2"/>
<proteinExistence type="predicted"/>
<name>A0A4Q0I580_9FIRM</name>
<organism evidence="2 3">
    <name type="scientific">Acetivibrio mesophilus</name>
    <dbReference type="NCBI Taxonomy" id="2487273"/>
    <lineage>
        <taxon>Bacteria</taxon>
        <taxon>Bacillati</taxon>
        <taxon>Bacillota</taxon>
        <taxon>Clostridia</taxon>
        <taxon>Eubacteriales</taxon>
        <taxon>Oscillospiraceae</taxon>
        <taxon>Acetivibrio</taxon>
    </lineage>
</organism>
<feature type="transmembrane region" description="Helical" evidence="1">
    <location>
        <begin position="12"/>
        <end position="33"/>
    </location>
</feature>
<evidence type="ECO:0000256" key="1">
    <source>
        <dbReference type="SAM" id="Phobius"/>
    </source>
</evidence>
<evidence type="ECO:0000313" key="3">
    <source>
        <dbReference type="Proteomes" id="UP000289166"/>
    </source>
</evidence>
<protein>
    <submittedName>
        <fullName evidence="2">DUF4330 domain-containing protein</fullName>
    </submittedName>
</protein>
<sequence length="165" mass="17650">MIIDSKGKLFGKVSIIDILILLVLAVGIAGVWAKFFKSGSVTPIAAKSETYIVGLYWEESPEFAVNAVKIGDIARDFDRGAILGKVTDIKIADSISFVKTDDGRVVAGSTPGYVSYHITLEATGVPSDIGGVIFDGMDYQIGKQMTVKVGSAIFMGRIDRLEKKG</sequence>
<keyword evidence="1" id="KW-1133">Transmembrane helix</keyword>
<dbReference type="InterPro" id="IPR025480">
    <property type="entry name" value="DUF4330"/>
</dbReference>
<keyword evidence="3" id="KW-1185">Reference proteome</keyword>
<gene>
    <name evidence="2" type="ORF">EFD62_07300</name>
</gene>
<dbReference type="EMBL" id="RLII01000006">
    <property type="protein sequence ID" value="RXE59448.1"/>
    <property type="molecule type" value="Genomic_DNA"/>
</dbReference>
<dbReference type="Proteomes" id="UP000289166">
    <property type="component" value="Unassembled WGS sequence"/>
</dbReference>
<dbReference type="Pfam" id="PF14221">
    <property type="entry name" value="DUF4330"/>
    <property type="match status" value="1"/>
</dbReference>
<dbReference type="AlphaFoldDB" id="A0A4Q0I580"/>
<comment type="caution">
    <text evidence="2">The sequence shown here is derived from an EMBL/GenBank/DDBJ whole genome shotgun (WGS) entry which is preliminary data.</text>
</comment>
<keyword evidence="1" id="KW-0472">Membrane</keyword>
<dbReference type="RefSeq" id="WP_069195723.1">
    <property type="nucleotide sequence ID" value="NZ_RLII01000006.1"/>
</dbReference>
<reference evidence="3" key="1">
    <citation type="submission" date="2018-11" db="EMBL/GenBank/DDBJ databases">
        <title>Genome sequencing of a novel mesophilic and cellulolytic organism within the genus Hungateiclostridium.</title>
        <authorList>
            <person name="Rettenmaier R."/>
            <person name="Liebl W."/>
            <person name="Zverlov V."/>
        </authorList>
    </citation>
    <scope>NUCLEOTIDE SEQUENCE [LARGE SCALE GENOMIC DNA]</scope>
    <source>
        <strain evidence="3">N2K1</strain>
    </source>
</reference>